<proteinExistence type="predicted"/>
<evidence type="ECO:0000313" key="4">
    <source>
        <dbReference type="Proteomes" id="UP000297716"/>
    </source>
</evidence>
<dbReference type="AlphaFoldDB" id="A0A4Z0YKV5"/>
<organism evidence="3 4">
    <name type="scientific">Xylaria hypoxylon</name>
    <dbReference type="NCBI Taxonomy" id="37992"/>
    <lineage>
        <taxon>Eukaryota</taxon>
        <taxon>Fungi</taxon>
        <taxon>Dikarya</taxon>
        <taxon>Ascomycota</taxon>
        <taxon>Pezizomycotina</taxon>
        <taxon>Sordariomycetes</taxon>
        <taxon>Xylariomycetidae</taxon>
        <taxon>Xylariales</taxon>
        <taxon>Xylariaceae</taxon>
        <taxon>Xylaria</taxon>
    </lineage>
</organism>
<dbReference type="PANTHER" id="PTHR34502:SF5">
    <property type="entry name" value="DUF6594 DOMAIN-CONTAINING PROTEIN"/>
    <property type="match status" value="1"/>
</dbReference>
<name>A0A4Z0YKV5_9PEZI</name>
<keyword evidence="4" id="KW-1185">Reference proteome</keyword>
<dbReference type="Pfam" id="PF20237">
    <property type="entry name" value="DUF6594"/>
    <property type="match status" value="1"/>
</dbReference>
<dbReference type="PANTHER" id="PTHR34502">
    <property type="entry name" value="DUF6594 DOMAIN-CONTAINING PROTEIN-RELATED"/>
    <property type="match status" value="1"/>
</dbReference>
<evidence type="ECO:0000256" key="1">
    <source>
        <dbReference type="SAM" id="Phobius"/>
    </source>
</evidence>
<feature type="transmembrane region" description="Helical" evidence="1">
    <location>
        <begin position="189"/>
        <end position="214"/>
    </location>
</feature>
<protein>
    <recommendedName>
        <fullName evidence="2">DUF6594 domain-containing protein</fullName>
    </recommendedName>
</protein>
<comment type="caution">
    <text evidence="3">The sequence shown here is derived from an EMBL/GenBank/DDBJ whole genome shotgun (WGS) entry which is preliminary data.</text>
</comment>
<keyword evidence="1" id="KW-0472">Membrane</keyword>
<reference evidence="3 4" key="1">
    <citation type="submission" date="2019-03" db="EMBL/GenBank/DDBJ databases">
        <title>Draft genome sequence of Xylaria hypoxylon DSM 108379, a ubiquitous saprotrophic-parasitic fungi on hardwood.</title>
        <authorList>
            <person name="Buettner E."/>
            <person name="Leonhardt S."/>
            <person name="Gebauer A.M."/>
            <person name="Liers C."/>
            <person name="Hofrichter M."/>
            <person name="Kellner H."/>
        </authorList>
    </citation>
    <scope>NUCLEOTIDE SEQUENCE [LARGE SCALE GENOMIC DNA]</scope>
    <source>
        <strain evidence="3 4">DSM 108379</strain>
    </source>
</reference>
<dbReference type="InterPro" id="IPR046529">
    <property type="entry name" value="DUF6594"/>
</dbReference>
<dbReference type="Proteomes" id="UP000297716">
    <property type="component" value="Unassembled WGS sequence"/>
</dbReference>
<evidence type="ECO:0000259" key="2">
    <source>
        <dbReference type="Pfam" id="PF20237"/>
    </source>
</evidence>
<dbReference type="EMBL" id="SKBN01000284">
    <property type="protein sequence ID" value="TGJ79480.1"/>
    <property type="molecule type" value="Genomic_DNA"/>
</dbReference>
<evidence type="ECO:0000313" key="3">
    <source>
        <dbReference type="EMBL" id="TGJ79480.1"/>
    </source>
</evidence>
<feature type="domain" description="DUF6594" evidence="2">
    <location>
        <begin position="44"/>
        <end position="261"/>
    </location>
</feature>
<accession>A0A4Z0YKV5</accession>
<sequence length="293" mass="32228">MSDSHANVLTTACSHTAQKAQEPRQRSIRSDLQTLLAAKAVTGNEDLNSIILRRFDTLALQNILSLHQKLSDLEGGDESWMKDIANINTRNALIKEYHESVLLYSKMLKLSEPPSGYVRDLNHVLQSKGVEDVWRVWHPEEKRPFTDLVAISPFDDPLTRFVAAGPLSIFFTGWIESFKRRQLLIKINVLRGVVAVIQFVVSLGFVVSALWSLWKLGNDIYTKLWVVTGFVVGFSIWVGLLTGLTKKESIAATAAYAAVLVVYVGSPGTGAGSGDTGFANIMVTEANITVGPN</sequence>
<feature type="transmembrane region" description="Helical" evidence="1">
    <location>
        <begin position="220"/>
        <end position="242"/>
    </location>
</feature>
<feature type="transmembrane region" description="Helical" evidence="1">
    <location>
        <begin position="249"/>
        <end position="266"/>
    </location>
</feature>
<keyword evidence="1" id="KW-0812">Transmembrane</keyword>
<keyword evidence="1" id="KW-1133">Transmembrane helix</keyword>
<dbReference type="OrthoDB" id="3533814at2759"/>
<gene>
    <name evidence="3" type="ORF">E0Z10_g9280</name>
</gene>